<dbReference type="Gene3D" id="1.10.3460.10">
    <property type="entry name" value="Chlorophyll a/b binding protein domain"/>
    <property type="match status" value="1"/>
</dbReference>
<evidence type="ECO:0000256" key="3">
    <source>
        <dbReference type="ARBA" id="ARBA00022531"/>
    </source>
</evidence>
<evidence type="ECO:0000256" key="1">
    <source>
        <dbReference type="ARBA" id="ARBA00004229"/>
    </source>
</evidence>
<feature type="binding site" description="axial binding residue" evidence="5">
    <location>
        <position position="68"/>
    </location>
    <ligand>
        <name>chlorophyll b</name>
        <dbReference type="ChEBI" id="CHEBI:61721"/>
        <label>1</label>
    </ligand>
    <ligandPart>
        <name>Mg</name>
        <dbReference type="ChEBI" id="CHEBI:25107"/>
    </ligandPart>
</feature>
<accession>A0A7R9UWW6</accession>
<keyword evidence="2" id="KW-0150">Chloroplast</keyword>
<dbReference type="AlphaFoldDB" id="A0A7R9UWW6"/>
<feature type="binding site" evidence="5">
    <location>
        <position position="165"/>
    </location>
    <ligand>
        <name>chlorophyll a</name>
        <dbReference type="ChEBI" id="CHEBI:58416"/>
        <label>1</label>
    </ligand>
</feature>
<keyword evidence="4" id="KW-0934">Plastid</keyword>
<dbReference type="Pfam" id="PF00504">
    <property type="entry name" value="Chloroa_b-bind"/>
    <property type="match status" value="1"/>
</dbReference>
<gene>
    <name evidence="7" type="ORF">PLUT1463_LOCUS12661</name>
</gene>
<feature type="binding site" evidence="5">
    <location>
        <position position="160"/>
    </location>
    <ligand>
        <name>chlorophyll b</name>
        <dbReference type="ChEBI" id="CHEBI:61721"/>
        <label>3</label>
    </ligand>
</feature>
<dbReference type="PANTHER" id="PTHR21649">
    <property type="entry name" value="CHLOROPHYLL A/B BINDING PROTEIN"/>
    <property type="match status" value="1"/>
</dbReference>
<dbReference type="GO" id="GO:0009765">
    <property type="term" value="P:photosynthesis, light harvesting"/>
    <property type="evidence" value="ECO:0007669"/>
    <property type="project" value="InterPro"/>
</dbReference>
<evidence type="ECO:0000313" key="7">
    <source>
        <dbReference type="EMBL" id="CAD8278344.1"/>
    </source>
</evidence>
<feature type="binding site" evidence="5">
    <location>
        <position position="66"/>
    </location>
    <ligand>
        <name>chlorophyll a</name>
        <dbReference type="ChEBI" id="CHEBI:58416"/>
        <label>1</label>
    </ligand>
</feature>
<keyword evidence="5" id="KW-0148">Chlorophyll</keyword>
<feature type="signal peptide" evidence="6">
    <location>
        <begin position="1"/>
        <end position="18"/>
    </location>
</feature>
<organism evidence="7">
    <name type="scientific">Diacronema lutheri</name>
    <name type="common">Unicellular marine alga</name>
    <name type="synonym">Monochrysis lutheri</name>
    <dbReference type="NCBI Taxonomy" id="2081491"/>
    <lineage>
        <taxon>Eukaryota</taxon>
        <taxon>Haptista</taxon>
        <taxon>Haptophyta</taxon>
        <taxon>Pavlovophyceae</taxon>
        <taxon>Pavlovales</taxon>
        <taxon>Pavlovaceae</taxon>
        <taxon>Diacronema</taxon>
    </lineage>
</organism>
<dbReference type="GO" id="GO:0016020">
    <property type="term" value="C:membrane"/>
    <property type="evidence" value="ECO:0007669"/>
    <property type="project" value="InterPro"/>
</dbReference>
<dbReference type="EMBL" id="HBEB01019539">
    <property type="protein sequence ID" value="CAD8278344.1"/>
    <property type="molecule type" value="Transcribed_RNA"/>
</dbReference>
<keyword evidence="3" id="KW-0602">Photosynthesis</keyword>
<reference evidence="7" key="1">
    <citation type="submission" date="2021-01" db="EMBL/GenBank/DDBJ databases">
        <authorList>
            <person name="Corre E."/>
            <person name="Pelletier E."/>
            <person name="Niang G."/>
            <person name="Scheremetjew M."/>
            <person name="Finn R."/>
            <person name="Kale V."/>
            <person name="Holt S."/>
            <person name="Cochrane G."/>
            <person name="Meng A."/>
            <person name="Brown T."/>
            <person name="Cohen L."/>
        </authorList>
    </citation>
    <scope>NUCLEOTIDE SEQUENCE</scope>
    <source>
        <strain evidence="7">RCC1537</strain>
    </source>
</reference>
<evidence type="ECO:0000256" key="6">
    <source>
        <dbReference type="SAM" id="SignalP"/>
    </source>
</evidence>
<evidence type="ECO:0000256" key="2">
    <source>
        <dbReference type="ARBA" id="ARBA00022528"/>
    </source>
</evidence>
<feature type="binding site" description="axial binding residue" evidence="5">
    <location>
        <position position="122"/>
    </location>
    <ligand>
        <name>chlorophyll b</name>
        <dbReference type="ChEBI" id="CHEBI:61721"/>
        <label>1</label>
    </ligand>
    <ligandPart>
        <name>Mg</name>
        <dbReference type="ChEBI" id="CHEBI:25107"/>
    </ligandPart>
</feature>
<dbReference type="InterPro" id="IPR001344">
    <property type="entry name" value="Chloro_AB-bd_pln"/>
</dbReference>
<sequence length="190" mass="20458">MWAVFTATALAFSGPALRAPARAPATKMVAVKDMVGVSAPLGYFDPLGFAKNPEKVNYLREAELKHGRTAMWAVLGWMTTASGFHPLIDGLKIAPGATPLADAANMPGATWFQIIAFVSVVEIFSLILQKNPNYKPGDLLGASEYMDANDLGWKRYQLAELNNGRLAMMGFAGLVAESLIFNHPLLGLGY</sequence>
<keyword evidence="6" id="KW-0732">Signal</keyword>
<name>A0A7R9UWW6_DIALT</name>
<feature type="binding site" evidence="5">
    <location>
        <position position="163"/>
    </location>
    <ligand>
        <name>chlorophyll a</name>
        <dbReference type="ChEBI" id="CHEBI:58416"/>
        <label>1</label>
    </ligand>
</feature>
<protein>
    <submittedName>
        <fullName evidence="7">Uncharacterized protein</fullName>
    </submittedName>
</protein>
<keyword evidence="5" id="KW-0157">Chromophore</keyword>
<evidence type="ECO:0000256" key="4">
    <source>
        <dbReference type="ARBA" id="ARBA00022640"/>
    </source>
</evidence>
<comment type="subcellular location">
    <subcellularLocation>
        <location evidence="1">Plastid</location>
        <location evidence="1">Chloroplast</location>
    </subcellularLocation>
</comment>
<proteinExistence type="predicted"/>
<dbReference type="InterPro" id="IPR022796">
    <property type="entry name" value="Chloroa_b-bind"/>
</dbReference>
<feature type="binding site" evidence="5">
    <location>
        <position position="63"/>
    </location>
    <ligand>
        <name>chlorophyll a</name>
        <dbReference type="ChEBI" id="CHEBI:58416"/>
        <label>1</label>
    </ligand>
</feature>
<evidence type="ECO:0000256" key="5">
    <source>
        <dbReference type="PIRSR" id="PIRSR601344-1"/>
    </source>
</evidence>
<dbReference type="SUPFAM" id="SSF103511">
    <property type="entry name" value="Chlorophyll a-b binding protein"/>
    <property type="match status" value="1"/>
</dbReference>
<dbReference type="GO" id="GO:0016168">
    <property type="term" value="F:chlorophyll binding"/>
    <property type="evidence" value="ECO:0007669"/>
    <property type="project" value="UniProtKB-KW"/>
</dbReference>
<dbReference type="GO" id="GO:0009507">
    <property type="term" value="C:chloroplast"/>
    <property type="evidence" value="ECO:0007669"/>
    <property type="project" value="UniProtKB-SubCell"/>
</dbReference>
<feature type="chain" id="PRO_5031143621" evidence="6">
    <location>
        <begin position="19"/>
        <end position="190"/>
    </location>
</feature>